<dbReference type="Pfam" id="PF05724">
    <property type="entry name" value="TPMT"/>
    <property type="match status" value="1"/>
</dbReference>
<evidence type="ECO:0000256" key="7">
    <source>
        <dbReference type="ARBA" id="ARBA00022679"/>
    </source>
</evidence>
<dbReference type="GeneID" id="100375429"/>
<evidence type="ECO:0000256" key="4">
    <source>
        <dbReference type="ARBA" id="ARBA00011905"/>
    </source>
</evidence>
<keyword evidence="5" id="KW-0963">Cytoplasm</keyword>
<reference evidence="10" key="1">
    <citation type="submission" date="2025-08" db="UniProtKB">
        <authorList>
            <consortium name="RefSeq"/>
        </authorList>
    </citation>
    <scope>IDENTIFICATION</scope>
    <source>
        <tissue evidence="10">Testes</tissue>
    </source>
</reference>
<protein>
    <recommendedName>
        <fullName evidence="4">thiopurine S-methyltransferase</fullName>
        <ecNumber evidence="4">2.1.1.67</ecNumber>
    </recommendedName>
</protein>
<dbReference type="PANTHER" id="PTHR10259">
    <property type="entry name" value="THIOPURINE S-METHYLTRANSFERASE"/>
    <property type="match status" value="1"/>
</dbReference>
<comment type="subcellular location">
    <subcellularLocation>
        <location evidence="2">Cytoplasm</location>
    </subcellularLocation>
</comment>
<dbReference type="Gene3D" id="3.40.50.150">
    <property type="entry name" value="Vaccinia Virus protein VP39"/>
    <property type="match status" value="1"/>
</dbReference>
<comment type="catalytic activity">
    <reaction evidence="1">
        <text>S-adenosyl-L-methionine + a thiopurine = S-adenosyl-L-homocysteine + a thiopurine S-methylether.</text>
        <dbReference type="EC" id="2.1.1.67"/>
    </reaction>
</comment>
<evidence type="ECO:0000256" key="3">
    <source>
        <dbReference type="ARBA" id="ARBA00008145"/>
    </source>
</evidence>
<proteinExistence type="inferred from homology"/>
<dbReference type="PANTHER" id="PTHR10259:SF11">
    <property type="entry name" value="THIOPURINE S-METHYLTRANSFERASE"/>
    <property type="match status" value="1"/>
</dbReference>
<dbReference type="CDD" id="cd02440">
    <property type="entry name" value="AdoMet_MTases"/>
    <property type="match status" value="1"/>
</dbReference>
<accession>A0ABM0GSQ3</accession>
<keyword evidence="7" id="KW-0808">Transferase</keyword>
<comment type="similarity">
    <text evidence="3">Belongs to the class I-like SAM-binding methyltransferase superfamily. TPMT family.</text>
</comment>
<evidence type="ECO:0000313" key="9">
    <source>
        <dbReference type="Proteomes" id="UP000694865"/>
    </source>
</evidence>
<name>A0ABM0GSQ3_SACKO</name>
<dbReference type="EC" id="2.1.1.67" evidence="4"/>
<evidence type="ECO:0000313" key="10">
    <source>
        <dbReference type="RefSeq" id="XP_002736535.2"/>
    </source>
</evidence>
<dbReference type="RefSeq" id="XP_002736535.2">
    <property type="nucleotide sequence ID" value="XM_002736489.2"/>
</dbReference>
<dbReference type="SUPFAM" id="SSF53335">
    <property type="entry name" value="S-adenosyl-L-methionine-dependent methyltransferases"/>
    <property type="match status" value="1"/>
</dbReference>
<keyword evidence="6" id="KW-0489">Methyltransferase</keyword>
<dbReference type="InterPro" id="IPR008854">
    <property type="entry name" value="TPMT"/>
</dbReference>
<evidence type="ECO:0000256" key="1">
    <source>
        <dbReference type="ARBA" id="ARBA00000903"/>
    </source>
</evidence>
<evidence type="ECO:0000256" key="8">
    <source>
        <dbReference type="ARBA" id="ARBA00022691"/>
    </source>
</evidence>
<evidence type="ECO:0000256" key="5">
    <source>
        <dbReference type="ARBA" id="ARBA00022490"/>
    </source>
</evidence>
<keyword evidence="8" id="KW-0949">S-adenosyl-L-methionine</keyword>
<dbReference type="InterPro" id="IPR025835">
    <property type="entry name" value="Thiopurine_S-MeTrfase"/>
</dbReference>
<keyword evidence="9" id="KW-1185">Reference proteome</keyword>
<dbReference type="HAMAP" id="MF_00812">
    <property type="entry name" value="Thiopur_methtran"/>
    <property type="match status" value="1"/>
</dbReference>
<organism evidence="9 10">
    <name type="scientific">Saccoglossus kowalevskii</name>
    <name type="common">Acorn worm</name>
    <dbReference type="NCBI Taxonomy" id="10224"/>
    <lineage>
        <taxon>Eukaryota</taxon>
        <taxon>Metazoa</taxon>
        <taxon>Hemichordata</taxon>
        <taxon>Enteropneusta</taxon>
        <taxon>Harrimaniidae</taxon>
        <taxon>Saccoglossus</taxon>
    </lineage>
</organism>
<dbReference type="InterPro" id="IPR029063">
    <property type="entry name" value="SAM-dependent_MTases_sf"/>
</dbReference>
<gene>
    <name evidence="10" type="primary">LOC100375429</name>
</gene>
<sequence length="247" mass="28398">MATESSISENTLTTIQSENRTALFGTAAFWEQRWQEGKIGFHSPNVQTFLLKYVDLLTNGKTGLRIFVPLCGKTVDMKWLADMGHHVIGVDICRMALKQFFEENNLEYTMSTVKGLENGELYQSSDGRIQLYKCDIFDISRDMVGQFDGIWDRGAMTSILPTARARYCDIMVTVLKPTGRYLLVCVEYDKSKSSGPPVCLLESEIKDVYGSFLKIEKIAERNRMEEKWLKRGHTYFKECVYLLTFRE</sequence>
<evidence type="ECO:0000256" key="2">
    <source>
        <dbReference type="ARBA" id="ARBA00004496"/>
    </source>
</evidence>
<dbReference type="PIRSF" id="PIRSF023956">
    <property type="entry name" value="Thiopurine_S-methyltransferase"/>
    <property type="match status" value="1"/>
</dbReference>
<dbReference type="PROSITE" id="PS51585">
    <property type="entry name" value="SAM_MT_TPMT"/>
    <property type="match status" value="1"/>
</dbReference>
<dbReference type="Proteomes" id="UP000694865">
    <property type="component" value="Unplaced"/>
</dbReference>
<evidence type="ECO:0000256" key="6">
    <source>
        <dbReference type="ARBA" id="ARBA00022603"/>
    </source>
</evidence>